<organism evidence="4 5">
    <name type="scientific">Eubacterium ruminantium</name>
    <dbReference type="NCBI Taxonomy" id="42322"/>
    <lineage>
        <taxon>Bacteria</taxon>
        <taxon>Bacillati</taxon>
        <taxon>Bacillota</taxon>
        <taxon>Clostridia</taxon>
        <taxon>Eubacteriales</taxon>
        <taxon>Eubacteriaceae</taxon>
        <taxon>Eubacterium</taxon>
    </lineage>
</organism>
<dbReference type="InterPro" id="IPR043129">
    <property type="entry name" value="ATPase_NBD"/>
</dbReference>
<evidence type="ECO:0000256" key="1">
    <source>
        <dbReference type="SAM" id="Coils"/>
    </source>
</evidence>
<dbReference type="AlphaFoldDB" id="A0A1T4MJF3"/>
<dbReference type="PANTHER" id="PTHR32432">
    <property type="entry name" value="CELL DIVISION PROTEIN FTSA-RELATED"/>
    <property type="match status" value="1"/>
</dbReference>
<dbReference type="PANTHER" id="PTHR32432:SF3">
    <property type="entry name" value="ETHANOLAMINE UTILIZATION PROTEIN EUTJ"/>
    <property type="match status" value="1"/>
</dbReference>
<evidence type="ECO:0000256" key="2">
    <source>
        <dbReference type="SAM" id="MobiDB-lite"/>
    </source>
</evidence>
<reference evidence="4 5" key="1">
    <citation type="submission" date="2017-02" db="EMBL/GenBank/DDBJ databases">
        <authorList>
            <person name="Peterson S.W."/>
        </authorList>
    </citation>
    <scope>NUCLEOTIDE SEQUENCE [LARGE SCALE GENOMIC DNA]</scope>
    <source>
        <strain evidence="4 5">ATCC 17233</strain>
    </source>
</reference>
<keyword evidence="1" id="KW-0175">Coiled coil</keyword>
<dbReference type="EMBL" id="FUXA01000007">
    <property type="protein sequence ID" value="SJZ66997.1"/>
    <property type="molecule type" value="Genomic_DNA"/>
</dbReference>
<accession>A0A1T4MJF3</accession>
<dbReference type="Pfam" id="PF11104">
    <property type="entry name" value="PilM_2"/>
    <property type="match status" value="1"/>
</dbReference>
<sequence length="547" mass="59998">MAKSNKVLSIDITNESITIIEISASQKKQTNIHRVLMFETPEDSYEDGIIRDQGRIAGEIRSQLSQAGITNKNAIFVMNSTKIVNREVEIPQVKENKIAGIINANASEYFPVNVEDYVVAHSLLETITDAEGNKKMRVMAVAAPSNMVRSYYDLGAAAGLKVEALDYIGNSMLQLIKTQTTEQATTMVIQLGSESTVLNIVQGDKLLLQRTVPYGTNPVVNVVMEERGVDATTAMALLQNDRIITVDFDDNEATGAFRYLINNIGRVMDYYASKNPDSPIDDVFLTGDGALIKGIDGLFKIQLNVSTRVMDSLYNIKFDPGIDLKVYSPVYLIAPIGAAMDPMGFSLSKSGAKASASSGISTVPFVIFVALCCIAVAAAWFLQNKKLKEKKDERADLKVKIKAAEEIEKIIAEHDDAKAKYLDVMTMSMMTRHKNEQALEFVNEVQKAQPTNVVINSYNSTDESIAIPGRASSYEDIEEFIMNLKKIECIDDVYVASIASATDEKTGASVYDFSLTCKFQELQLEDIVGEESEGADAPAEEPASESE</sequence>
<keyword evidence="3" id="KW-0472">Membrane</keyword>
<dbReference type="Gene3D" id="3.30.1490.300">
    <property type="match status" value="1"/>
</dbReference>
<feature type="region of interest" description="Disordered" evidence="2">
    <location>
        <begin position="528"/>
        <end position="547"/>
    </location>
</feature>
<dbReference type="RefSeq" id="WP_078787095.1">
    <property type="nucleotide sequence ID" value="NZ_FMTO01000006.1"/>
</dbReference>
<dbReference type="Proteomes" id="UP000189857">
    <property type="component" value="Unassembled WGS sequence"/>
</dbReference>
<dbReference type="SUPFAM" id="SSF53067">
    <property type="entry name" value="Actin-like ATPase domain"/>
    <property type="match status" value="1"/>
</dbReference>
<dbReference type="InterPro" id="IPR005883">
    <property type="entry name" value="PilM"/>
</dbReference>
<keyword evidence="5" id="KW-1185">Reference proteome</keyword>
<keyword evidence="3" id="KW-0812">Transmembrane</keyword>
<protein>
    <submittedName>
        <fullName evidence="4">Type IV pilus assembly protein PilM</fullName>
    </submittedName>
</protein>
<dbReference type="InterPro" id="IPR007813">
    <property type="entry name" value="PilN"/>
</dbReference>
<dbReference type="OrthoDB" id="92589at2"/>
<dbReference type="CDD" id="cd24049">
    <property type="entry name" value="ASKHA_NBD_PilM"/>
    <property type="match status" value="1"/>
</dbReference>
<dbReference type="InterPro" id="IPR050696">
    <property type="entry name" value="FtsA/MreB"/>
</dbReference>
<evidence type="ECO:0000313" key="4">
    <source>
        <dbReference type="EMBL" id="SJZ66997.1"/>
    </source>
</evidence>
<feature type="coiled-coil region" evidence="1">
    <location>
        <begin position="387"/>
        <end position="420"/>
    </location>
</feature>
<evidence type="ECO:0000256" key="3">
    <source>
        <dbReference type="SAM" id="Phobius"/>
    </source>
</evidence>
<gene>
    <name evidence="4" type="ORF">SAMN02745110_01249</name>
</gene>
<evidence type="ECO:0000313" key="5">
    <source>
        <dbReference type="Proteomes" id="UP000189857"/>
    </source>
</evidence>
<dbReference type="Gene3D" id="3.30.420.40">
    <property type="match status" value="2"/>
</dbReference>
<feature type="transmembrane region" description="Helical" evidence="3">
    <location>
        <begin position="363"/>
        <end position="382"/>
    </location>
</feature>
<keyword evidence="3" id="KW-1133">Transmembrane helix</keyword>
<dbReference type="Pfam" id="PF05137">
    <property type="entry name" value="PilN"/>
    <property type="match status" value="1"/>
</dbReference>
<proteinExistence type="predicted"/>
<name>A0A1T4MJF3_9FIRM</name>